<reference evidence="3 4" key="1">
    <citation type="submission" date="2023-07" db="EMBL/GenBank/DDBJ databases">
        <title>Sorghum-associated microbial communities from plants grown in Nebraska, USA.</title>
        <authorList>
            <person name="Schachtman D."/>
        </authorList>
    </citation>
    <scope>NUCLEOTIDE SEQUENCE [LARGE SCALE GENOMIC DNA]</scope>
    <source>
        <strain evidence="3 4">BE107</strain>
    </source>
</reference>
<evidence type="ECO:0000256" key="1">
    <source>
        <dbReference type="ARBA" id="ARBA00007847"/>
    </source>
</evidence>
<dbReference type="Gene3D" id="3.40.50.1860">
    <property type="match status" value="2"/>
</dbReference>
<dbReference type="Proteomes" id="UP001254759">
    <property type="component" value="Unassembled WGS sequence"/>
</dbReference>
<comment type="similarity">
    <text evidence="1">Belongs to the aspartate/glutamate racemases family.</text>
</comment>
<keyword evidence="2 3" id="KW-0413">Isomerase</keyword>
<evidence type="ECO:0000313" key="3">
    <source>
        <dbReference type="EMBL" id="MDR6842827.1"/>
    </source>
</evidence>
<dbReference type="InterPro" id="IPR001920">
    <property type="entry name" value="Asp/Glu_race"/>
</dbReference>
<name>A0ABU1RVL8_9GAMM</name>
<dbReference type="NCBIfam" id="TIGR00035">
    <property type="entry name" value="asp_race"/>
    <property type="match status" value="1"/>
</dbReference>
<dbReference type="SUPFAM" id="SSF53681">
    <property type="entry name" value="Aspartate/glutamate racemase"/>
    <property type="match status" value="2"/>
</dbReference>
<dbReference type="PANTHER" id="PTHR21198:SF7">
    <property type="entry name" value="ASPARTATE-GLUTAMATE RACEMASE FAMILY"/>
    <property type="match status" value="1"/>
</dbReference>
<comment type="caution">
    <text evidence="3">The sequence shown here is derived from an EMBL/GenBank/DDBJ whole genome shotgun (WGS) entry which is preliminary data.</text>
</comment>
<accession>A0ABU1RVL8</accession>
<proteinExistence type="inferred from homology"/>
<dbReference type="EC" id="5.1.1.13" evidence="3"/>
<dbReference type="Pfam" id="PF01177">
    <property type="entry name" value="Asp_Glu_race"/>
    <property type="match status" value="1"/>
</dbReference>
<evidence type="ECO:0000313" key="4">
    <source>
        <dbReference type="Proteomes" id="UP001254759"/>
    </source>
</evidence>
<dbReference type="InterPro" id="IPR004380">
    <property type="entry name" value="Asp_race"/>
</dbReference>
<evidence type="ECO:0000256" key="2">
    <source>
        <dbReference type="ARBA" id="ARBA00023235"/>
    </source>
</evidence>
<dbReference type="PANTHER" id="PTHR21198">
    <property type="entry name" value="GLUTAMATE RACEMASE"/>
    <property type="match status" value="1"/>
</dbReference>
<dbReference type="InterPro" id="IPR033134">
    <property type="entry name" value="Asp/Glu_racemase_AS_2"/>
</dbReference>
<dbReference type="RefSeq" id="WP_310095410.1">
    <property type="nucleotide sequence ID" value="NZ_JAVDTT010000004.1"/>
</dbReference>
<protein>
    <submittedName>
        <fullName evidence="3">Aspartate racemase</fullName>
        <ecNumber evidence="3">5.1.1.13</ecNumber>
    </submittedName>
</protein>
<sequence length="234" mass="24984">MKTIGLIGGMSWESTIPYYRQINELTKQRLGGLHSARIVLYSVDFHDIERLQHAGDWDAAGAVLADAARALQAAGADFVVVCTNTMHKVAAHIEAAVSIPLLHIADPTAAAIKDAGHTVVGLIGTRFTMEEAFYRGRLRERHGLRVIVPEAADRELIHRVIYEELCLGDVLPASRAEYRGIMAALVAQGAQAIILGCTEISLLVDASDASVPLFDTTALHAAAAVETALIGSPA</sequence>
<dbReference type="PROSITE" id="PS00924">
    <property type="entry name" value="ASP_GLU_RACEMASE_2"/>
    <property type="match status" value="1"/>
</dbReference>
<keyword evidence="4" id="KW-1185">Reference proteome</keyword>
<dbReference type="GO" id="GO:0047689">
    <property type="term" value="F:aspartate racemase activity"/>
    <property type="evidence" value="ECO:0007669"/>
    <property type="project" value="UniProtKB-EC"/>
</dbReference>
<organism evidence="3 4">
    <name type="scientific">Pseudoxanthomonas sacheonensis</name>
    <dbReference type="NCBI Taxonomy" id="443615"/>
    <lineage>
        <taxon>Bacteria</taxon>
        <taxon>Pseudomonadati</taxon>
        <taxon>Pseudomonadota</taxon>
        <taxon>Gammaproteobacteria</taxon>
        <taxon>Lysobacterales</taxon>
        <taxon>Lysobacteraceae</taxon>
        <taxon>Pseudoxanthomonas</taxon>
    </lineage>
</organism>
<dbReference type="EMBL" id="JAVDTT010000004">
    <property type="protein sequence ID" value="MDR6842827.1"/>
    <property type="molecule type" value="Genomic_DNA"/>
</dbReference>
<dbReference type="InterPro" id="IPR015942">
    <property type="entry name" value="Asp/Glu/hydantoin_racemase"/>
</dbReference>
<dbReference type="PROSITE" id="PS00923">
    <property type="entry name" value="ASP_GLU_RACEMASE_1"/>
    <property type="match status" value="1"/>
</dbReference>
<gene>
    <name evidence="3" type="ORF">J2W94_003132</name>
</gene>
<dbReference type="InterPro" id="IPR018187">
    <property type="entry name" value="Asp/Glu_racemase_AS_1"/>
</dbReference>